<keyword evidence="2" id="KW-1185">Reference proteome</keyword>
<protein>
    <submittedName>
        <fullName evidence="1">Uncharacterized protein</fullName>
    </submittedName>
</protein>
<accession>A0ABW0HMF5</accession>
<dbReference type="RefSeq" id="WP_378130845.1">
    <property type="nucleotide sequence ID" value="NZ_JBHSMI010000012.1"/>
</dbReference>
<proteinExistence type="predicted"/>
<dbReference type="EMBL" id="JBHSMI010000012">
    <property type="protein sequence ID" value="MFC5402415.1"/>
    <property type="molecule type" value="Genomic_DNA"/>
</dbReference>
<evidence type="ECO:0000313" key="1">
    <source>
        <dbReference type="EMBL" id="MFC5402415.1"/>
    </source>
</evidence>
<organism evidence="1 2">
    <name type="scientific">Cohnella soli</name>
    <dbReference type="NCBI Taxonomy" id="425005"/>
    <lineage>
        <taxon>Bacteria</taxon>
        <taxon>Bacillati</taxon>
        <taxon>Bacillota</taxon>
        <taxon>Bacilli</taxon>
        <taxon>Bacillales</taxon>
        <taxon>Paenibacillaceae</taxon>
        <taxon>Cohnella</taxon>
    </lineage>
</organism>
<name>A0ABW0HMF5_9BACL</name>
<dbReference type="Proteomes" id="UP001596113">
    <property type="component" value="Unassembled WGS sequence"/>
</dbReference>
<reference evidence="2" key="1">
    <citation type="journal article" date="2019" name="Int. J. Syst. Evol. Microbiol.">
        <title>The Global Catalogue of Microorganisms (GCM) 10K type strain sequencing project: providing services to taxonomists for standard genome sequencing and annotation.</title>
        <authorList>
            <consortium name="The Broad Institute Genomics Platform"/>
            <consortium name="The Broad Institute Genome Sequencing Center for Infectious Disease"/>
            <person name="Wu L."/>
            <person name="Ma J."/>
        </authorList>
    </citation>
    <scope>NUCLEOTIDE SEQUENCE [LARGE SCALE GENOMIC DNA]</scope>
    <source>
        <strain evidence="2">CGMCC 1.18575</strain>
    </source>
</reference>
<evidence type="ECO:0000313" key="2">
    <source>
        <dbReference type="Proteomes" id="UP001596113"/>
    </source>
</evidence>
<sequence length="118" mass="13719">MQEKTNSDLSKKPSFMSDQSYSAALRFLERLQKIDRELACYESGEKTFTLPVFFDEEIGKWTITTEFCTIGGCDMGILEFENETAAKLEAMYLSEKNVHPKSERACYPCYQEYMRDAY</sequence>
<gene>
    <name evidence="1" type="ORF">ACFPOF_06660</name>
</gene>
<comment type="caution">
    <text evidence="1">The sequence shown here is derived from an EMBL/GenBank/DDBJ whole genome shotgun (WGS) entry which is preliminary data.</text>
</comment>